<dbReference type="PATRIC" id="fig|28229.4.peg.1215"/>
<dbReference type="CDD" id="cd00586">
    <property type="entry name" value="4HBT"/>
    <property type="match status" value="1"/>
</dbReference>
<accession>A0A099KSG2</accession>
<dbReference type="EMBL" id="JQED01000008">
    <property type="protein sequence ID" value="KGJ93694.1"/>
    <property type="molecule type" value="Genomic_DNA"/>
</dbReference>
<evidence type="ECO:0008006" key="3">
    <source>
        <dbReference type="Google" id="ProtNLM"/>
    </source>
</evidence>
<dbReference type="RefSeq" id="WP_033092979.1">
    <property type="nucleotide sequence ID" value="NZ_JQED01000008.1"/>
</dbReference>
<dbReference type="InterPro" id="IPR029069">
    <property type="entry name" value="HotDog_dom_sf"/>
</dbReference>
<dbReference type="InterPro" id="IPR051490">
    <property type="entry name" value="THEM6_lcsJ_thioesterase"/>
</dbReference>
<dbReference type="Pfam" id="PF13279">
    <property type="entry name" value="4HBT_2"/>
    <property type="match status" value="1"/>
</dbReference>
<sequence length="173" mass="19938">MYPYFKLIATLLRAKKSPQLNLDDKSVLSCRAGLTDIDIFVELNNARHLTYMEFGRWDFAQRTGLLSLMRQNKWAFAVGGASVRYRRRIAFWKKFTVTSQVICHDGRWFYFLQETHAENKICSSALIKAAFTSKNGLVPATEVLAAYGKPIPNFDVPEWVNAWIDAESQRPWP</sequence>
<dbReference type="Proteomes" id="UP000029843">
    <property type="component" value="Unassembled WGS sequence"/>
</dbReference>
<dbReference type="PANTHER" id="PTHR12475:SF4">
    <property type="entry name" value="PROTEIN THEM6"/>
    <property type="match status" value="1"/>
</dbReference>
<gene>
    <name evidence="1" type="ORF">ND2E_2187</name>
</gene>
<dbReference type="SUPFAM" id="SSF54637">
    <property type="entry name" value="Thioesterase/thiol ester dehydrase-isomerase"/>
    <property type="match status" value="1"/>
</dbReference>
<proteinExistence type="predicted"/>
<dbReference type="AlphaFoldDB" id="A0A099KSG2"/>
<evidence type="ECO:0000313" key="2">
    <source>
        <dbReference type="Proteomes" id="UP000029843"/>
    </source>
</evidence>
<dbReference type="PANTHER" id="PTHR12475">
    <property type="match status" value="1"/>
</dbReference>
<dbReference type="Gene3D" id="3.10.129.10">
    <property type="entry name" value="Hotdog Thioesterase"/>
    <property type="match status" value="1"/>
</dbReference>
<reference evidence="1 2" key="1">
    <citation type="submission" date="2014-08" db="EMBL/GenBank/DDBJ databases">
        <title>Genomic and Phenotypic Diversity of Colwellia psychrerythraea strains from Disparate Marine Basins.</title>
        <authorList>
            <person name="Techtmann S.M."/>
            <person name="Stelling S.C."/>
            <person name="Utturkar S.M."/>
            <person name="Alshibli N."/>
            <person name="Harris A."/>
            <person name="Brown S.D."/>
            <person name="Hazen T.C."/>
        </authorList>
    </citation>
    <scope>NUCLEOTIDE SEQUENCE [LARGE SCALE GENOMIC DNA]</scope>
    <source>
        <strain evidence="1 2">ND2E</strain>
    </source>
</reference>
<organism evidence="1 2">
    <name type="scientific">Colwellia psychrerythraea</name>
    <name type="common">Vibrio psychroerythus</name>
    <dbReference type="NCBI Taxonomy" id="28229"/>
    <lineage>
        <taxon>Bacteria</taxon>
        <taxon>Pseudomonadati</taxon>
        <taxon>Pseudomonadota</taxon>
        <taxon>Gammaproteobacteria</taxon>
        <taxon>Alteromonadales</taxon>
        <taxon>Colwelliaceae</taxon>
        <taxon>Colwellia</taxon>
    </lineage>
</organism>
<evidence type="ECO:0000313" key="1">
    <source>
        <dbReference type="EMBL" id="KGJ93694.1"/>
    </source>
</evidence>
<protein>
    <recommendedName>
        <fullName evidence="3">Thioesterase</fullName>
    </recommendedName>
</protein>
<comment type="caution">
    <text evidence="1">The sequence shown here is derived from an EMBL/GenBank/DDBJ whole genome shotgun (WGS) entry which is preliminary data.</text>
</comment>
<name>A0A099KSG2_COLPS</name>